<comment type="catalytic activity">
    <reaction evidence="10">
        <text>DNA(n) + a 2'-deoxyribonucleoside 5'-triphosphate = DNA(n+1) + diphosphate</text>
        <dbReference type="Rhea" id="RHEA:22508"/>
        <dbReference type="Rhea" id="RHEA-COMP:17339"/>
        <dbReference type="Rhea" id="RHEA-COMP:17340"/>
        <dbReference type="ChEBI" id="CHEBI:33019"/>
        <dbReference type="ChEBI" id="CHEBI:61560"/>
        <dbReference type="ChEBI" id="CHEBI:173112"/>
        <dbReference type="EC" id="2.7.7.7"/>
    </reaction>
</comment>
<accession>A0ABQ5TLC6</accession>
<dbReference type="InterPro" id="IPR011708">
    <property type="entry name" value="DNA_pol3_alpha_NTPase_dom"/>
</dbReference>
<keyword evidence="5" id="KW-0808">Transferase</keyword>
<evidence type="ECO:0000256" key="10">
    <source>
        <dbReference type="ARBA" id="ARBA00049244"/>
    </source>
</evidence>
<dbReference type="InterPro" id="IPR040982">
    <property type="entry name" value="DNA_pol3_finger"/>
</dbReference>
<dbReference type="PANTHER" id="PTHR32294">
    <property type="entry name" value="DNA POLYMERASE III SUBUNIT ALPHA"/>
    <property type="match status" value="1"/>
</dbReference>
<evidence type="ECO:0000256" key="1">
    <source>
        <dbReference type="ARBA" id="ARBA00004496"/>
    </source>
</evidence>
<dbReference type="Pfam" id="PF07733">
    <property type="entry name" value="DNA_pol3_alpha"/>
    <property type="match status" value="1"/>
</dbReference>
<dbReference type="NCBIfam" id="TIGR00594">
    <property type="entry name" value="polc"/>
    <property type="match status" value="1"/>
</dbReference>
<evidence type="ECO:0000256" key="4">
    <source>
        <dbReference type="ARBA" id="ARBA00019114"/>
    </source>
</evidence>
<comment type="similarity">
    <text evidence="2">Belongs to the DNA polymerase type-C family. DnaE subfamily.</text>
</comment>
<evidence type="ECO:0000256" key="9">
    <source>
        <dbReference type="ARBA" id="ARBA00025611"/>
    </source>
</evidence>
<dbReference type="Proteomes" id="UP001275436">
    <property type="component" value="Unassembled WGS sequence"/>
</dbReference>
<name>A0ABQ5TLC6_9BACI</name>
<comment type="subcellular location">
    <subcellularLocation>
        <location evidence="1">Cytoplasm</location>
    </subcellularLocation>
</comment>
<gene>
    <name evidence="12" type="primary">dnaE_2</name>
    <name evidence="12" type="ORF">MACH08_26240</name>
</gene>
<keyword evidence="7" id="KW-0235">DNA replication</keyword>
<evidence type="ECO:0000256" key="2">
    <source>
        <dbReference type="ARBA" id="ARBA00009496"/>
    </source>
</evidence>
<dbReference type="SMART" id="SM00481">
    <property type="entry name" value="POLIIIAc"/>
    <property type="match status" value="1"/>
</dbReference>
<dbReference type="Pfam" id="PF02811">
    <property type="entry name" value="PHP"/>
    <property type="match status" value="1"/>
</dbReference>
<evidence type="ECO:0000313" key="12">
    <source>
        <dbReference type="EMBL" id="GLO66840.1"/>
    </source>
</evidence>
<proteinExistence type="inferred from homology"/>
<dbReference type="EMBL" id="BSKO01000001">
    <property type="protein sequence ID" value="GLO66840.1"/>
    <property type="molecule type" value="Genomic_DNA"/>
</dbReference>
<dbReference type="CDD" id="cd04485">
    <property type="entry name" value="DnaE_OBF"/>
    <property type="match status" value="1"/>
</dbReference>
<dbReference type="Gene3D" id="1.10.150.870">
    <property type="match status" value="1"/>
</dbReference>
<evidence type="ECO:0000256" key="3">
    <source>
        <dbReference type="ARBA" id="ARBA00012417"/>
    </source>
</evidence>
<reference evidence="12 13" key="1">
    <citation type="submission" date="2023-02" db="EMBL/GenBank/DDBJ databases">
        <title>Oceanobacillus kimchii IFOP_LL358 isolated form Alexandrium catenella lab strain.</title>
        <authorList>
            <person name="Gajardo G."/>
            <person name="Ueki S."/>
            <person name="Maruyama F."/>
        </authorList>
    </citation>
    <scope>NUCLEOTIDE SEQUENCE [LARGE SCALE GENOMIC DNA]</scope>
    <source>
        <strain evidence="12 13">IFOP_LL358</strain>
    </source>
</reference>
<keyword evidence="6" id="KW-0548">Nucleotidyltransferase</keyword>
<dbReference type="InterPro" id="IPR004013">
    <property type="entry name" value="PHP_dom"/>
</dbReference>
<dbReference type="InterPro" id="IPR004805">
    <property type="entry name" value="DnaE2/DnaE/PolC"/>
</dbReference>
<evidence type="ECO:0000256" key="8">
    <source>
        <dbReference type="ARBA" id="ARBA00022932"/>
    </source>
</evidence>
<sequence length="1108" mass="126883">MSFTHLYIKSGYSLMESTITIPKLIDKAKREKYEALALTDVGVLYGVISFYQACIANGIKPIIGLTVMIKDEQLNETVPCILLAKDNEGYKQLIALSTNINTNGNAEVKKSLLKTYTNNIVGILPATSFMEKSSSEELMTYISSWSSLFSRDDFYVGVDRRSLDIIQSLQSLSIPLTGIQEVRYLHENDDIAYDCLQSIRYGEKWDGTKINPKNKQLHFSTKEEMESLFQYIAPEALANTERIKEKCNLEIDMNDRYIPSFPVPNSLTADDYLKQLCNSKIDERYKERDDQIINRLNYELEIIQSMNYSDYFLIVADFIQYAKDNQIAVGPGRGSSAGSIVAYLLGITEVDPLEYNLLFERFLNPERLSMPDIDVDFSDVRRDEVIDYVREKYGQDHVAQIITFGTFAARSVLRELMKALDIHEMDMNYVMREIPSQSNRTLTEILQEKEELKAYVKQSPKLKLLFSIAVKIEGIPRNISTHAAGVVISKKKLTNHIPLTTGTNQTYLTQYAMGELETIGLLKMDFLGLRNLSLIEKVNKAITYSKHRPLQLDDIPEQDEATYQLLRKGHTNGVFQLESDGMKKVLQDLMPSTFEDIVAVNALYRPGPMDFIPVYIRRKKNLEPVSFPHPDLKPILSKTYGVLVYQEQIMQIANTIAGFTLGEADILRRAVSKKKESDIYKQKQVFITGCINNGYDKEVADEIFSWIVRFANYGFPRSHAVAYSKISYQLAYLKAHYPSAFYAELISGVRNQQEKINTYIQEFKKLNGNILPPDINKSFGKYVVEGNDIRMGLSAIKGIGIQPIQEIIQVRKEGTFKNFFDFCMRVNLKVVPRAIIENLVLVGAFDSIYSNRASLLASIDQAIEQRELFKEFLDQPSLFQDQLEMVESYTEIEDFTKIKKLSDEKELLGFYVSSHPLKEYRKQLRRAGKITLSHAMKLVNTRKVIHAVVIVDTVKVIRTKRGERMAFLTISDEEFEMDAVLFPDLFRQISNKIEEGMLLQISGIVEDRKQRLQLVIQSGFPFQAGDIEVHESIGEVFIRTHSSKRNQVIEKLRQLAEFEPGAVSIIVYDRDLNQSYQLSENYSLRVDSKIQKQLESFFGKENVVLKSY</sequence>
<keyword evidence="13" id="KW-1185">Reference proteome</keyword>
<dbReference type="RefSeq" id="WP_215064809.1">
    <property type="nucleotide sequence ID" value="NZ_BSKO01000001.1"/>
</dbReference>
<evidence type="ECO:0000259" key="11">
    <source>
        <dbReference type="SMART" id="SM00481"/>
    </source>
</evidence>
<organism evidence="12 13">
    <name type="scientific">Oceanobacillus kimchii</name>
    <dbReference type="NCBI Taxonomy" id="746691"/>
    <lineage>
        <taxon>Bacteria</taxon>
        <taxon>Bacillati</taxon>
        <taxon>Bacillota</taxon>
        <taxon>Bacilli</taxon>
        <taxon>Bacillales</taxon>
        <taxon>Bacillaceae</taxon>
        <taxon>Oceanobacillus</taxon>
    </lineage>
</organism>
<evidence type="ECO:0000256" key="5">
    <source>
        <dbReference type="ARBA" id="ARBA00022679"/>
    </source>
</evidence>
<dbReference type="Gene3D" id="1.10.10.1600">
    <property type="entry name" value="Bacterial DNA polymerase III alpha subunit, thumb domain"/>
    <property type="match status" value="1"/>
</dbReference>
<dbReference type="Pfam" id="PF01336">
    <property type="entry name" value="tRNA_anti-codon"/>
    <property type="match status" value="1"/>
</dbReference>
<dbReference type="EC" id="2.7.7.7" evidence="3"/>
<dbReference type="InterPro" id="IPR004365">
    <property type="entry name" value="NA-bd_OB_tRNA"/>
</dbReference>
<dbReference type="Pfam" id="PF14579">
    <property type="entry name" value="HHH_6"/>
    <property type="match status" value="1"/>
</dbReference>
<feature type="domain" description="Polymerase/histidinol phosphatase N-terminal" evidence="11">
    <location>
        <begin position="4"/>
        <end position="71"/>
    </location>
</feature>
<dbReference type="Gene3D" id="3.20.20.140">
    <property type="entry name" value="Metal-dependent hydrolases"/>
    <property type="match status" value="1"/>
</dbReference>
<evidence type="ECO:0000256" key="7">
    <source>
        <dbReference type="ARBA" id="ARBA00022705"/>
    </source>
</evidence>
<evidence type="ECO:0000313" key="13">
    <source>
        <dbReference type="Proteomes" id="UP001275436"/>
    </source>
</evidence>
<comment type="caution">
    <text evidence="12">The sequence shown here is derived from an EMBL/GenBank/DDBJ whole genome shotgun (WGS) entry which is preliminary data.</text>
</comment>
<keyword evidence="8" id="KW-0239">DNA-directed DNA polymerase</keyword>
<evidence type="ECO:0000256" key="6">
    <source>
        <dbReference type="ARBA" id="ARBA00022695"/>
    </source>
</evidence>
<dbReference type="PANTHER" id="PTHR32294:SF0">
    <property type="entry name" value="DNA POLYMERASE III SUBUNIT ALPHA"/>
    <property type="match status" value="1"/>
</dbReference>
<protein>
    <recommendedName>
        <fullName evidence="4">DNA polymerase III subunit alpha</fullName>
        <ecNumber evidence="3">2.7.7.7</ecNumber>
    </recommendedName>
</protein>
<dbReference type="InterPro" id="IPR041931">
    <property type="entry name" value="DNA_pol3_alpha_thumb_dom"/>
</dbReference>
<dbReference type="Pfam" id="PF17657">
    <property type="entry name" value="DNA_pol3_finger"/>
    <property type="match status" value="1"/>
</dbReference>
<comment type="function">
    <text evidence="9">DNA polymerase III is a complex, multichain enzyme responsible for most of the replicative synthesis in bacteria. This DNA polymerase also exhibits 3' to 5' exonuclease activity. The alpha chain is the DNA polymerase.</text>
</comment>
<dbReference type="InterPro" id="IPR029460">
    <property type="entry name" value="DNAPol_HHH"/>
</dbReference>
<dbReference type="InterPro" id="IPR003141">
    <property type="entry name" value="Pol/His_phosphatase_N"/>
</dbReference>
<dbReference type="NCBIfam" id="NF004226">
    <property type="entry name" value="PRK05673.1"/>
    <property type="match status" value="1"/>
</dbReference>